<reference evidence="6 7" key="1">
    <citation type="submission" date="2018-04" db="EMBL/GenBank/DDBJ databases">
        <title>Genome of Nocardioides gansuensis WSJ-1.</title>
        <authorList>
            <person name="Wu S."/>
            <person name="Wang G."/>
        </authorList>
    </citation>
    <scope>NUCLEOTIDE SEQUENCE [LARGE SCALE GENOMIC DNA]</scope>
    <source>
        <strain evidence="6 7">WSJ-1</strain>
    </source>
</reference>
<dbReference type="InterPro" id="IPR029510">
    <property type="entry name" value="Ald_DH_CS_GLU"/>
</dbReference>
<proteinExistence type="inferred from homology"/>
<evidence type="ECO:0000256" key="3">
    <source>
        <dbReference type="PROSITE-ProRule" id="PRU10007"/>
    </source>
</evidence>
<dbReference type="EMBL" id="QDGZ01000006">
    <property type="protein sequence ID" value="PVG81927.1"/>
    <property type="molecule type" value="Genomic_DNA"/>
</dbReference>
<dbReference type="Gene3D" id="3.40.605.10">
    <property type="entry name" value="Aldehyde Dehydrogenase, Chain A, domain 1"/>
    <property type="match status" value="1"/>
</dbReference>
<dbReference type="RefSeq" id="WP_116572995.1">
    <property type="nucleotide sequence ID" value="NZ_QDGZ01000006.1"/>
</dbReference>
<dbReference type="CDD" id="cd07103">
    <property type="entry name" value="ALDH_F5_SSADH_GabD"/>
    <property type="match status" value="1"/>
</dbReference>
<dbReference type="InterPro" id="IPR015590">
    <property type="entry name" value="Aldehyde_DH_dom"/>
</dbReference>
<feature type="active site" evidence="3">
    <location>
        <position position="270"/>
    </location>
</feature>
<evidence type="ECO:0000256" key="2">
    <source>
        <dbReference type="ARBA" id="ARBA00023002"/>
    </source>
</evidence>
<accession>A0A2T8F8D3</accession>
<dbReference type="FunFam" id="3.40.605.10:FF:000005">
    <property type="entry name" value="Succinate-semialdehyde dehydrogenase I"/>
    <property type="match status" value="1"/>
</dbReference>
<dbReference type="PROSITE" id="PS00070">
    <property type="entry name" value="ALDEHYDE_DEHYDR_CYS"/>
    <property type="match status" value="1"/>
</dbReference>
<evidence type="ECO:0000313" key="6">
    <source>
        <dbReference type="EMBL" id="PVG81927.1"/>
    </source>
</evidence>
<dbReference type="Gene3D" id="3.40.309.10">
    <property type="entry name" value="Aldehyde Dehydrogenase, Chain A, domain 2"/>
    <property type="match status" value="1"/>
</dbReference>
<dbReference type="InterPro" id="IPR016161">
    <property type="entry name" value="Ald_DH/histidinol_DH"/>
</dbReference>
<dbReference type="GO" id="GO:0009450">
    <property type="term" value="P:gamma-aminobutyric acid catabolic process"/>
    <property type="evidence" value="ECO:0007669"/>
    <property type="project" value="TreeGrafter"/>
</dbReference>
<evidence type="ECO:0000256" key="1">
    <source>
        <dbReference type="ARBA" id="ARBA00009986"/>
    </source>
</evidence>
<evidence type="ECO:0000313" key="7">
    <source>
        <dbReference type="Proteomes" id="UP000246018"/>
    </source>
</evidence>
<dbReference type="PROSITE" id="PS00687">
    <property type="entry name" value="ALDEHYDE_DEHYDR_GLU"/>
    <property type="match status" value="1"/>
</dbReference>
<protein>
    <submittedName>
        <fullName evidence="6">NAD-dependent succinate-semialdehyde dehydrogenase</fullName>
    </submittedName>
</protein>
<keyword evidence="7" id="KW-1185">Reference proteome</keyword>
<evidence type="ECO:0000259" key="5">
    <source>
        <dbReference type="Pfam" id="PF00171"/>
    </source>
</evidence>
<dbReference type="PANTHER" id="PTHR43353:SF5">
    <property type="entry name" value="SUCCINATE-SEMIALDEHYDE DEHYDROGENASE, MITOCHONDRIAL"/>
    <property type="match status" value="1"/>
</dbReference>
<name>A0A2T8F8D3_9ACTN</name>
<dbReference type="Proteomes" id="UP000246018">
    <property type="component" value="Unassembled WGS sequence"/>
</dbReference>
<comment type="similarity">
    <text evidence="1 4">Belongs to the aldehyde dehydrogenase family.</text>
</comment>
<gene>
    <name evidence="6" type="ORF">DDE18_14560</name>
</gene>
<dbReference type="InterPro" id="IPR050740">
    <property type="entry name" value="Aldehyde_DH_Superfamily"/>
</dbReference>
<organism evidence="6 7">
    <name type="scientific">Nocardioides gansuensis</name>
    <dbReference type="NCBI Taxonomy" id="2138300"/>
    <lineage>
        <taxon>Bacteria</taxon>
        <taxon>Bacillati</taxon>
        <taxon>Actinomycetota</taxon>
        <taxon>Actinomycetes</taxon>
        <taxon>Propionibacteriales</taxon>
        <taxon>Nocardioidaceae</taxon>
        <taxon>Nocardioides</taxon>
    </lineage>
</organism>
<keyword evidence="2 4" id="KW-0560">Oxidoreductase</keyword>
<dbReference type="InterPro" id="IPR016163">
    <property type="entry name" value="Ald_DH_C"/>
</dbReference>
<dbReference type="OrthoDB" id="6882680at2"/>
<dbReference type="Pfam" id="PF00171">
    <property type="entry name" value="Aldedh"/>
    <property type="match status" value="1"/>
</dbReference>
<evidence type="ECO:0000256" key="4">
    <source>
        <dbReference type="RuleBase" id="RU003345"/>
    </source>
</evidence>
<dbReference type="PANTHER" id="PTHR43353">
    <property type="entry name" value="SUCCINATE-SEMIALDEHYDE DEHYDROGENASE, MITOCHONDRIAL"/>
    <property type="match status" value="1"/>
</dbReference>
<sequence>MTITTDPTTVPAEVVETIAALDPERGLHIGGRGVAAASGRTFEVHDPASGSVLATVADGAAADATAAVDAADATFAAWAATPPRQRGEALRRAFELMVARAEPLAALISAENGKSLADARAEVAYAAEFFRWFSEEAVRPDGGYAESPAGGTRTIVTARPVGVAALVTPWNFPAAMATRKIAPALAAGCTVVLKPAAETPLTANAVVRILEEAGVPAGVVNVVHSTDPGDVVGTWLADPRVRKLSFTGSTGVGRHLLGQAADRVVSSSMELGGNAPFVVAADADVDAAVTGAMIAKFRNGGQACTAANRFYVHADVAAEFVDRFGAAIEALVVGSAFEPGTAIGPLISAKALDGLRAKVEDALSRGARVSHQASYDGTVGHFFPPTLLVDVPADAELVCTEAFGPVAPVVTWTDEADLLRQVNGSELGLAAYVYSGDLRWALRLAERMDAGMVGVNRGVVSDPAAPFGGVKQSGVGREGAREGVRAFTETQYFSVDWS</sequence>
<dbReference type="SUPFAM" id="SSF53720">
    <property type="entry name" value="ALDH-like"/>
    <property type="match status" value="1"/>
</dbReference>
<dbReference type="InterPro" id="IPR016162">
    <property type="entry name" value="Ald_DH_N"/>
</dbReference>
<feature type="domain" description="Aldehyde dehydrogenase" evidence="5">
    <location>
        <begin position="37"/>
        <end position="491"/>
    </location>
</feature>
<dbReference type="GO" id="GO:0004777">
    <property type="term" value="F:succinate-semialdehyde dehydrogenase (NAD+) activity"/>
    <property type="evidence" value="ECO:0007669"/>
    <property type="project" value="TreeGrafter"/>
</dbReference>
<comment type="caution">
    <text evidence="6">The sequence shown here is derived from an EMBL/GenBank/DDBJ whole genome shotgun (WGS) entry which is preliminary data.</text>
</comment>
<dbReference type="FunFam" id="3.40.309.10:FF:000004">
    <property type="entry name" value="Succinate-semialdehyde dehydrogenase I"/>
    <property type="match status" value="1"/>
</dbReference>
<dbReference type="InterPro" id="IPR016160">
    <property type="entry name" value="Ald_DH_CS_CYS"/>
</dbReference>
<dbReference type="AlphaFoldDB" id="A0A2T8F8D3"/>